<feature type="repeat" description="ANK" evidence="3">
    <location>
        <begin position="4"/>
        <end position="36"/>
    </location>
</feature>
<keyword evidence="1" id="KW-0677">Repeat</keyword>
<proteinExistence type="predicted"/>
<feature type="repeat" description="ANK" evidence="3">
    <location>
        <begin position="70"/>
        <end position="102"/>
    </location>
</feature>
<dbReference type="PANTHER" id="PTHR24171">
    <property type="entry name" value="ANKYRIN REPEAT DOMAIN-CONTAINING PROTEIN 39-RELATED"/>
    <property type="match status" value="1"/>
</dbReference>
<dbReference type="AlphaFoldDB" id="A0AAW0AF82"/>
<keyword evidence="2 3" id="KW-0040">ANK repeat</keyword>
<dbReference type="InterPro" id="IPR036770">
    <property type="entry name" value="Ankyrin_rpt-contain_sf"/>
</dbReference>
<dbReference type="PROSITE" id="PS50297">
    <property type="entry name" value="ANK_REP_REGION"/>
    <property type="match status" value="3"/>
</dbReference>
<evidence type="ECO:0000313" key="5">
    <source>
        <dbReference type="EMBL" id="KAK7007584.1"/>
    </source>
</evidence>
<feature type="region of interest" description="Disordered" evidence="4">
    <location>
        <begin position="200"/>
        <end position="245"/>
    </location>
</feature>
<evidence type="ECO:0000313" key="6">
    <source>
        <dbReference type="Proteomes" id="UP001362999"/>
    </source>
</evidence>
<dbReference type="Proteomes" id="UP001362999">
    <property type="component" value="Unassembled WGS sequence"/>
</dbReference>
<accession>A0AAW0AF82</accession>
<gene>
    <name evidence="5" type="ORF">R3P38DRAFT_3596619</name>
</gene>
<reference evidence="5 6" key="1">
    <citation type="journal article" date="2024" name="J Genomics">
        <title>Draft genome sequencing and assembly of Favolaschia claudopus CIRM-BRFM 2984 isolated from oak limbs.</title>
        <authorList>
            <person name="Navarro D."/>
            <person name="Drula E."/>
            <person name="Chaduli D."/>
            <person name="Cazenave R."/>
            <person name="Ahrendt S."/>
            <person name="Wang J."/>
            <person name="Lipzen A."/>
            <person name="Daum C."/>
            <person name="Barry K."/>
            <person name="Grigoriev I.V."/>
            <person name="Favel A."/>
            <person name="Rosso M.N."/>
            <person name="Martin F."/>
        </authorList>
    </citation>
    <scope>NUCLEOTIDE SEQUENCE [LARGE SCALE GENOMIC DNA]</scope>
    <source>
        <strain evidence="5 6">CIRM-BRFM 2984</strain>
    </source>
</reference>
<comment type="caution">
    <text evidence="5">The sequence shown here is derived from an EMBL/GenBank/DDBJ whole genome shotgun (WGS) entry which is preliminary data.</text>
</comment>
<evidence type="ECO:0000256" key="1">
    <source>
        <dbReference type="ARBA" id="ARBA00022737"/>
    </source>
</evidence>
<dbReference type="Gene3D" id="1.25.40.20">
    <property type="entry name" value="Ankyrin repeat-containing domain"/>
    <property type="match status" value="1"/>
</dbReference>
<dbReference type="PROSITE" id="PS50088">
    <property type="entry name" value="ANK_REPEAT"/>
    <property type="match status" value="3"/>
</dbReference>
<feature type="repeat" description="ANK" evidence="3">
    <location>
        <begin position="37"/>
        <end position="69"/>
    </location>
</feature>
<sequence length="288" mass="31146">MDMDQSTPLHYAASEGNTEIVKSLISHGALFDVVDNEDMLAMHHAAEYGHYPVIQILIDFGNDIDCKSHLGLTALHYAAKHDQRETVVFLVEQGADICQGNPPLPRPAPLFLASLQPSWERYSLQTSPSSHLPPSDPPFPAQRNLVPYWSSGQTSSPPRALVPRALVVRTSGLLAPVPRTPARLPTLPRTWAKPQLFRRPSLDAPLSRPGSSVLPGSPGLYSSGPPTLRAPSSGPPDSGSGFPRSRTTGYLRAFVGLRSLDQYCDPPPSGHIPGSLLLLDHLIIDITS</sequence>
<dbReference type="InterPro" id="IPR002110">
    <property type="entry name" value="Ankyrin_rpt"/>
</dbReference>
<evidence type="ECO:0000256" key="2">
    <source>
        <dbReference type="ARBA" id="ARBA00023043"/>
    </source>
</evidence>
<dbReference type="PRINTS" id="PR01415">
    <property type="entry name" value="ANKYRIN"/>
</dbReference>
<dbReference type="SUPFAM" id="SSF48403">
    <property type="entry name" value="Ankyrin repeat"/>
    <property type="match status" value="1"/>
</dbReference>
<dbReference type="Pfam" id="PF12796">
    <property type="entry name" value="Ank_2"/>
    <property type="match status" value="1"/>
</dbReference>
<dbReference type="SMART" id="SM00248">
    <property type="entry name" value="ANK"/>
    <property type="match status" value="3"/>
</dbReference>
<dbReference type="EMBL" id="JAWWNJ010000070">
    <property type="protein sequence ID" value="KAK7007584.1"/>
    <property type="molecule type" value="Genomic_DNA"/>
</dbReference>
<protein>
    <submittedName>
        <fullName evidence="5">Ankyrin repeat-containing domain protein</fullName>
    </submittedName>
</protein>
<evidence type="ECO:0000256" key="4">
    <source>
        <dbReference type="SAM" id="MobiDB-lite"/>
    </source>
</evidence>
<name>A0AAW0AF82_9AGAR</name>
<feature type="compositionally biased region" description="Low complexity" evidence="4">
    <location>
        <begin position="205"/>
        <end position="245"/>
    </location>
</feature>
<keyword evidence="6" id="KW-1185">Reference proteome</keyword>
<organism evidence="5 6">
    <name type="scientific">Favolaschia claudopus</name>
    <dbReference type="NCBI Taxonomy" id="2862362"/>
    <lineage>
        <taxon>Eukaryota</taxon>
        <taxon>Fungi</taxon>
        <taxon>Dikarya</taxon>
        <taxon>Basidiomycota</taxon>
        <taxon>Agaricomycotina</taxon>
        <taxon>Agaricomycetes</taxon>
        <taxon>Agaricomycetidae</taxon>
        <taxon>Agaricales</taxon>
        <taxon>Marasmiineae</taxon>
        <taxon>Mycenaceae</taxon>
        <taxon>Favolaschia</taxon>
    </lineage>
</organism>
<evidence type="ECO:0000256" key="3">
    <source>
        <dbReference type="PROSITE-ProRule" id="PRU00023"/>
    </source>
</evidence>